<evidence type="ECO:0000313" key="2">
    <source>
        <dbReference type="Proteomes" id="UP001274896"/>
    </source>
</evidence>
<reference evidence="1" key="1">
    <citation type="submission" date="2023-06" db="EMBL/GenBank/DDBJ databases">
        <title>Male Hemibagrus guttatus genome.</title>
        <authorList>
            <person name="Bian C."/>
        </authorList>
    </citation>
    <scope>NUCLEOTIDE SEQUENCE</scope>
    <source>
        <strain evidence="1">Male_cb2023</strain>
        <tissue evidence="1">Muscle</tissue>
    </source>
</reference>
<accession>A0AAE0UYA9</accession>
<organism evidence="1 2">
    <name type="scientific">Hemibagrus guttatus</name>
    <dbReference type="NCBI Taxonomy" id="175788"/>
    <lineage>
        <taxon>Eukaryota</taxon>
        <taxon>Metazoa</taxon>
        <taxon>Chordata</taxon>
        <taxon>Craniata</taxon>
        <taxon>Vertebrata</taxon>
        <taxon>Euteleostomi</taxon>
        <taxon>Actinopterygii</taxon>
        <taxon>Neopterygii</taxon>
        <taxon>Teleostei</taxon>
        <taxon>Ostariophysi</taxon>
        <taxon>Siluriformes</taxon>
        <taxon>Bagridae</taxon>
        <taxon>Hemibagrus</taxon>
    </lineage>
</organism>
<sequence>RIPVRICTILSFQHYLGDKFLN</sequence>
<name>A0AAE0UYA9_9TELE</name>
<proteinExistence type="predicted"/>
<evidence type="ECO:0000313" key="1">
    <source>
        <dbReference type="EMBL" id="KAK3529022.1"/>
    </source>
</evidence>
<feature type="non-terminal residue" evidence="1">
    <location>
        <position position="1"/>
    </location>
</feature>
<dbReference type="Proteomes" id="UP001274896">
    <property type="component" value="Unassembled WGS sequence"/>
</dbReference>
<keyword evidence="2" id="KW-1185">Reference proteome</keyword>
<comment type="caution">
    <text evidence="1">The sequence shown here is derived from an EMBL/GenBank/DDBJ whole genome shotgun (WGS) entry which is preliminary data.</text>
</comment>
<protein>
    <submittedName>
        <fullName evidence="1">Uncharacterized protein</fullName>
    </submittedName>
</protein>
<gene>
    <name evidence="1" type="ORF">QTP70_014426</name>
</gene>
<dbReference type="EMBL" id="JAUCMX010000012">
    <property type="protein sequence ID" value="KAK3529022.1"/>
    <property type="molecule type" value="Genomic_DNA"/>
</dbReference>
<dbReference type="AlphaFoldDB" id="A0AAE0UYA9"/>